<dbReference type="AlphaFoldDB" id="A0A846WXK8"/>
<name>A0A846WXK8_9ACTN</name>
<dbReference type="RefSeq" id="WP_168544715.1">
    <property type="nucleotide sequence ID" value="NZ_BAAAKS010000006.1"/>
</dbReference>
<comment type="caution">
    <text evidence="3">The sequence shown here is derived from an EMBL/GenBank/DDBJ whole genome shotgun (WGS) entry which is preliminary data.</text>
</comment>
<dbReference type="Proteomes" id="UP000582646">
    <property type="component" value="Unassembled WGS sequence"/>
</dbReference>
<dbReference type="Pfam" id="PF02470">
    <property type="entry name" value="MlaD"/>
    <property type="match status" value="1"/>
</dbReference>
<keyword evidence="1" id="KW-1133">Transmembrane helix</keyword>
<sequence length="320" mass="34550">MRRELIANIITFAAVLVVGVVVLVFGYLDVRPGTQYTRLVLTLGNTSQLAERSPVLLRGVRVGEVSKVSPHPGGVDVTVKYDDKYRIPRDSAISVEQLSALGEPYVEFAPRTDGGPCFTDGATVEPAAITQYLTVAQVFQAFASLNRATQAGPVGDLVTTAWQATANTDEQMPKLTRAGDLLAATLMSRMPGIRQMFADTQAYSADLQWLPPTLDRLGPAFDSTVRTIRDAVEDVQRMIQVLDAPKPFDNVLIPFVTRLTPYLRELIPSLATTSGPFLAILSAIDRTAPQIDLSAFLSNALNAVAPDGTARLTITVPAPR</sequence>
<evidence type="ECO:0000313" key="3">
    <source>
        <dbReference type="EMBL" id="NKY17631.1"/>
    </source>
</evidence>
<gene>
    <name evidence="3" type="ORF">HF999_04495</name>
</gene>
<dbReference type="GO" id="GO:0005576">
    <property type="term" value="C:extracellular region"/>
    <property type="evidence" value="ECO:0007669"/>
    <property type="project" value="TreeGrafter"/>
</dbReference>
<evidence type="ECO:0000259" key="2">
    <source>
        <dbReference type="Pfam" id="PF02470"/>
    </source>
</evidence>
<proteinExistence type="predicted"/>
<accession>A0A846WXK8</accession>
<dbReference type="PANTHER" id="PTHR33371">
    <property type="entry name" value="INTERMEMBRANE PHOSPHOLIPID TRANSPORT SYSTEM BINDING PROTEIN MLAD-RELATED"/>
    <property type="match status" value="1"/>
</dbReference>
<keyword evidence="1" id="KW-0812">Transmembrane</keyword>
<evidence type="ECO:0000256" key="1">
    <source>
        <dbReference type="SAM" id="Phobius"/>
    </source>
</evidence>
<organism evidence="3 4">
    <name type="scientific">Tsukamurella spumae</name>
    <dbReference type="NCBI Taxonomy" id="44753"/>
    <lineage>
        <taxon>Bacteria</taxon>
        <taxon>Bacillati</taxon>
        <taxon>Actinomycetota</taxon>
        <taxon>Actinomycetes</taxon>
        <taxon>Mycobacteriales</taxon>
        <taxon>Tsukamurellaceae</taxon>
        <taxon>Tsukamurella</taxon>
    </lineage>
</organism>
<feature type="transmembrane region" description="Helical" evidence="1">
    <location>
        <begin position="6"/>
        <end position="28"/>
    </location>
</feature>
<keyword evidence="1" id="KW-0472">Membrane</keyword>
<dbReference type="InterPro" id="IPR003399">
    <property type="entry name" value="Mce/MlaD"/>
</dbReference>
<dbReference type="InterPro" id="IPR052336">
    <property type="entry name" value="MlaD_Phospholipid_Transporter"/>
</dbReference>
<evidence type="ECO:0000313" key="4">
    <source>
        <dbReference type="Proteomes" id="UP000582646"/>
    </source>
</evidence>
<dbReference type="PANTHER" id="PTHR33371:SF16">
    <property type="entry name" value="MCE-FAMILY PROTEIN MCE3F"/>
    <property type="match status" value="1"/>
</dbReference>
<protein>
    <submittedName>
        <fullName evidence="3">MCE family protein</fullName>
    </submittedName>
</protein>
<feature type="domain" description="Mce/MlaD" evidence="2">
    <location>
        <begin position="36"/>
        <end position="110"/>
    </location>
</feature>
<dbReference type="EMBL" id="JAAXOQ010000004">
    <property type="protein sequence ID" value="NKY17631.1"/>
    <property type="molecule type" value="Genomic_DNA"/>
</dbReference>
<reference evidence="3 4" key="1">
    <citation type="submission" date="2020-04" db="EMBL/GenBank/DDBJ databases">
        <title>MicrobeNet Type strains.</title>
        <authorList>
            <person name="Nicholson A.C."/>
        </authorList>
    </citation>
    <scope>NUCLEOTIDE SEQUENCE [LARGE SCALE GENOMIC DNA]</scope>
    <source>
        <strain evidence="3 4">DSM 44113</strain>
    </source>
</reference>
<keyword evidence="4" id="KW-1185">Reference proteome</keyword>